<organism evidence="2 3">
    <name type="scientific">Streptomyces termitum</name>
    <dbReference type="NCBI Taxonomy" id="67368"/>
    <lineage>
        <taxon>Bacteria</taxon>
        <taxon>Bacillati</taxon>
        <taxon>Actinomycetota</taxon>
        <taxon>Actinomycetes</taxon>
        <taxon>Kitasatosporales</taxon>
        <taxon>Streptomycetaceae</taxon>
        <taxon>Streptomyces</taxon>
    </lineage>
</organism>
<gene>
    <name evidence="2" type="ORF">GCM10010305_58600</name>
</gene>
<evidence type="ECO:0000313" key="2">
    <source>
        <dbReference type="EMBL" id="GHB07711.1"/>
    </source>
</evidence>
<dbReference type="EMBL" id="BMUL01000022">
    <property type="protein sequence ID" value="GHB07711.1"/>
    <property type="molecule type" value="Genomic_DNA"/>
</dbReference>
<reference evidence="2" key="2">
    <citation type="submission" date="2020-09" db="EMBL/GenBank/DDBJ databases">
        <authorList>
            <person name="Sun Q."/>
            <person name="Ohkuma M."/>
        </authorList>
    </citation>
    <scope>NUCLEOTIDE SEQUENCE</scope>
    <source>
        <strain evidence="2">JCM 4518</strain>
    </source>
</reference>
<dbReference type="AlphaFoldDB" id="A0A918WDL6"/>
<evidence type="ECO:0000256" key="1">
    <source>
        <dbReference type="SAM" id="MobiDB-lite"/>
    </source>
</evidence>
<protein>
    <submittedName>
        <fullName evidence="2">Uncharacterized protein</fullName>
    </submittedName>
</protein>
<comment type="caution">
    <text evidence="2">The sequence shown here is derived from an EMBL/GenBank/DDBJ whole genome shotgun (WGS) entry which is preliminary data.</text>
</comment>
<feature type="region of interest" description="Disordered" evidence="1">
    <location>
        <begin position="78"/>
        <end position="101"/>
    </location>
</feature>
<evidence type="ECO:0000313" key="3">
    <source>
        <dbReference type="Proteomes" id="UP000644020"/>
    </source>
</evidence>
<keyword evidence="3" id="KW-1185">Reference proteome</keyword>
<sequence>MLEQILSAEFTSAAQLRNQPTRTEATAVRGPDPVSVDLRVREPCEHAAPRLARTDRGATLAALELAWVTDEMPTSLPAVLTTGPAPTSHVPENHTLDLNQT</sequence>
<accession>A0A918WDL6</accession>
<reference evidence="2" key="1">
    <citation type="journal article" date="2014" name="Int. J. Syst. Evol. Microbiol.">
        <title>Complete genome sequence of Corynebacterium casei LMG S-19264T (=DSM 44701T), isolated from a smear-ripened cheese.</title>
        <authorList>
            <consortium name="US DOE Joint Genome Institute (JGI-PGF)"/>
            <person name="Walter F."/>
            <person name="Albersmeier A."/>
            <person name="Kalinowski J."/>
            <person name="Ruckert C."/>
        </authorList>
    </citation>
    <scope>NUCLEOTIDE SEQUENCE</scope>
    <source>
        <strain evidence="2">JCM 4518</strain>
    </source>
</reference>
<name>A0A918WDL6_9ACTN</name>
<proteinExistence type="predicted"/>
<dbReference type="Proteomes" id="UP000644020">
    <property type="component" value="Unassembled WGS sequence"/>
</dbReference>